<comment type="similarity">
    <text evidence="7">Belongs to the GlnE family.</text>
</comment>
<dbReference type="InterPro" id="IPR043519">
    <property type="entry name" value="NT_sf"/>
</dbReference>
<feature type="region of interest" description="Adenylyl removase" evidence="7">
    <location>
        <begin position="1"/>
        <end position="393"/>
    </location>
</feature>
<comment type="cofactor">
    <cofactor evidence="7">
        <name>Mg(2+)</name>
        <dbReference type="ChEBI" id="CHEBI:18420"/>
    </cofactor>
</comment>
<dbReference type="Gene3D" id="1.20.120.330">
    <property type="entry name" value="Nucleotidyltransferases domain 2"/>
    <property type="match status" value="2"/>
</dbReference>
<dbReference type="EC" id="2.7.7.89" evidence="7"/>
<evidence type="ECO:0000256" key="1">
    <source>
        <dbReference type="ARBA" id="ARBA00022679"/>
    </source>
</evidence>
<dbReference type="FunFam" id="3.30.460.10:FF:000009">
    <property type="entry name" value="Bifunctional glutamine synthetase adenylyltransferase/adenylyl-removing enzyme"/>
    <property type="match status" value="1"/>
</dbReference>
<evidence type="ECO:0000256" key="3">
    <source>
        <dbReference type="ARBA" id="ARBA00022741"/>
    </source>
</evidence>
<keyword evidence="10" id="KW-0436">Ligase</keyword>
<feature type="domain" description="PII-uridylyltransferase/Glutamine-synthetase adenylyltransferase" evidence="9">
    <location>
        <begin position="250"/>
        <end position="389"/>
    </location>
</feature>
<dbReference type="Pfam" id="PF08335">
    <property type="entry name" value="GlnD_UR_UTase"/>
    <property type="match status" value="2"/>
</dbReference>
<evidence type="ECO:0000256" key="7">
    <source>
        <dbReference type="HAMAP-Rule" id="MF_00802"/>
    </source>
</evidence>
<dbReference type="Proteomes" id="UP000282106">
    <property type="component" value="Unassembled WGS sequence"/>
</dbReference>
<dbReference type="RefSeq" id="WP_123210172.1">
    <property type="nucleotide sequence ID" value="NZ_RJVO01000001.1"/>
</dbReference>
<keyword evidence="6 7" id="KW-0511">Multifunctional enzyme</keyword>
<evidence type="ECO:0000256" key="5">
    <source>
        <dbReference type="ARBA" id="ARBA00022842"/>
    </source>
</evidence>
<keyword evidence="5 7" id="KW-0460">Magnesium</keyword>
<evidence type="ECO:0000256" key="2">
    <source>
        <dbReference type="ARBA" id="ARBA00022695"/>
    </source>
</evidence>
<dbReference type="CDD" id="cd05401">
    <property type="entry name" value="NT_GlnE_GlnD_like"/>
    <property type="match status" value="2"/>
</dbReference>
<protein>
    <recommendedName>
        <fullName evidence="7">Bifunctional glutamine synthetase adenylyltransferase/adenylyl-removing enzyme</fullName>
    </recommendedName>
    <alternativeName>
        <fullName evidence="7">ATP:glutamine synthetase adenylyltransferase</fullName>
    </alternativeName>
    <alternativeName>
        <fullName evidence="7">ATase</fullName>
    </alternativeName>
    <domain>
        <recommendedName>
            <fullName evidence="7">Glutamine synthetase adenylyl-L-tyrosine phosphorylase</fullName>
            <ecNumber evidence="7">2.7.7.89</ecNumber>
        </recommendedName>
        <alternativeName>
            <fullName evidence="7">Adenylyl removase</fullName>
            <shortName evidence="7">AR</shortName>
            <shortName evidence="7">AT-N</shortName>
        </alternativeName>
    </domain>
    <domain>
        <recommendedName>
            <fullName evidence="7">Glutamine synthetase adenylyl transferase</fullName>
            <ecNumber evidence="7">2.7.7.42</ecNumber>
        </recommendedName>
        <alternativeName>
            <fullName evidence="7">Adenylyl transferase</fullName>
            <shortName evidence="7">AT</shortName>
            <shortName evidence="7">AT-C</shortName>
        </alternativeName>
    </domain>
</protein>
<accession>A0A3N0VKL6</accession>
<dbReference type="FunFam" id="1.20.120.330:FF:000005">
    <property type="entry name" value="Bifunctional glutamine synthetase adenylyltransferase/adenylyl-removing enzyme"/>
    <property type="match status" value="1"/>
</dbReference>
<feature type="domain" description="Glutamate-ammonia ligase adenylyltransferase repeated" evidence="8">
    <location>
        <begin position="509"/>
        <end position="761"/>
    </location>
</feature>
<dbReference type="EMBL" id="RJVO01000001">
    <property type="protein sequence ID" value="ROH93317.1"/>
    <property type="molecule type" value="Genomic_DNA"/>
</dbReference>
<comment type="function">
    <text evidence="7">Involved in the regulation of glutamine synthetase GlnA, a key enzyme in the process to assimilate ammonia. When cellular nitrogen levels are high, the C-terminal adenylyl transferase (AT) inactivates GlnA by covalent transfer of an adenylyl group from ATP to specific tyrosine residue of GlnA, thus reducing its activity. Conversely, when nitrogen levels are low, the N-terminal adenylyl removase (AR) activates GlnA by removing the adenylyl group by phosphorolysis, increasing its activity. The regulatory region of GlnE binds the signal transduction protein PII (GlnB) which indicates the nitrogen status of the cell.</text>
</comment>
<evidence type="ECO:0000259" key="9">
    <source>
        <dbReference type="Pfam" id="PF08335"/>
    </source>
</evidence>
<dbReference type="GO" id="GO:0000287">
    <property type="term" value="F:magnesium ion binding"/>
    <property type="evidence" value="ECO:0007669"/>
    <property type="project" value="UniProtKB-UniRule"/>
</dbReference>
<keyword evidence="4 7" id="KW-0067">ATP-binding</keyword>
<proteinExistence type="inferred from homology"/>
<gene>
    <name evidence="7" type="primary">glnE</name>
    <name evidence="10" type="ORF">ED208_01995</name>
</gene>
<dbReference type="InterPro" id="IPR023057">
    <property type="entry name" value="GlnE"/>
</dbReference>
<dbReference type="EC" id="2.7.7.42" evidence="7"/>
<dbReference type="SUPFAM" id="SSF81593">
    <property type="entry name" value="Nucleotidyltransferase substrate binding subunit/domain"/>
    <property type="match status" value="2"/>
</dbReference>
<feature type="domain" description="PII-uridylyltransferase/Glutamine-synthetase adenylyltransferase" evidence="9">
    <location>
        <begin position="783"/>
        <end position="869"/>
    </location>
</feature>
<dbReference type="InterPro" id="IPR005190">
    <property type="entry name" value="GlnE_rpt_dom"/>
</dbReference>
<dbReference type="GO" id="GO:0047388">
    <property type="term" value="F:[glutamine synthetase]-adenylyl-L-tyrosine phosphorylase activity"/>
    <property type="evidence" value="ECO:0007669"/>
    <property type="project" value="UniProtKB-EC"/>
</dbReference>
<dbReference type="AlphaFoldDB" id="A0A3N0VKL6"/>
<dbReference type="FunCoup" id="A0A3N0VKL6">
    <property type="interactions" value="213"/>
</dbReference>
<dbReference type="GO" id="GO:0000820">
    <property type="term" value="P:regulation of glutamine family amino acid metabolic process"/>
    <property type="evidence" value="ECO:0007669"/>
    <property type="project" value="UniProtKB-UniRule"/>
</dbReference>
<evidence type="ECO:0000256" key="4">
    <source>
        <dbReference type="ARBA" id="ARBA00022840"/>
    </source>
</evidence>
<dbReference type="GO" id="GO:0005524">
    <property type="term" value="F:ATP binding"/>
    <property type="evidence" value="ECO:0007669"/>
    <property type="project" value="UniProtKB-UniRule"/>
</dbReference>
<dbReference type="Pfam" id="PF03710">
    <property type="entry name" value="GlnE"/>
    <property type="match status" value="2"/>
</dbReference>
<keyword evidence="11" id="KW-1185">Reference proteome</keyword>
<evidence type="ECO:0000259" key="8">
    <source>
        <dbReference type="Pfam" id="PF03710"/>
    </source>
</evidence>
<feature type="region of interest" description="Adenylyl transferase" evidence="7">
    <location>
        <begin position="400"/>
        <end position="903"/>
    </location>
</feature>
<comment type="catalytic activity">
    <reaction evidence="7">
        <text>[glutamine synthetase]-O(4)-(5'-adenylyl)-L-tyrosine + phosphate = [glutamine synthetase]-L-tyrosine + ADP</text>
        <dbReference type="Rhea" id="RHEA:43716"/>
        <dbReference type="Rhea" id="RHEA-COMP:10660"/>
        <dbReference type="Rhea" id="RHEA-COMP:10661"/>
        <dbReference type="ChEBI" id="CHEBI:43474"/>
        <dbReference type="ChEBI" id="CHEBI:46858"/>
        <dbReference type="ChEBI" id="CHEBI:83624"/>
        <dbReference type="ChEBI" id="CHEBI:456216"/>
        <dbReference type="EC" id="2.7.7.89"/>
    </reaction>
</comment>
<organism evidence="10 11">
    <name type="scientific">Stagnimonas aquatica</name>
    <dbReference type="NCBI Taxonomy" id="2689987"/>
    <lineage>
        <taxon>Bacteria</taxon>
        <taxon>Pseudomonadati</taxon>
        <taxon>Pseudomonadota</taxon>
        <taxon>Gammaproteobacteria</taxon>
        <taxon>Nevskiales</taxon>
        <taxon>Nevskiaceae</taxon>
        <taxon>Stagnimonas</taxon>
    </lineage>
</organism>
<dbReference type="InParanoid" id="A0A3N0VKL6"/>
<name>A0A3N0VKL6_9GAMM</name>
<dbReference type="PANTHER" id="PTHR30621:SF0">
    <property type="entry name" value="BIFUNCTIONAL GLUTAMINE SYNTHETASE ADENYLYLTRANSFERASE_ADENYLYL-REMOVING ENZYME"/>
    <property type="match status" value="1"/>
</dbReference>
<dbReference type="Gene3D" id="1.20.120.1510">
    <property type="match status" value="1"/>
</dbReference>
<evidence type="ECO:0000313" key="10">
    <source>
        <dbReference type="EMBL" id="ROH93317.1"/>
    </source>
</evidence>
<keyword evidence="1 7" id="KW-0808">Transferase</keyword>
<evidence type="ECO:0000256" key="6">
    <source>
        <dbReference type="ARBA" id="ARBA00023268"/>
    </source>
</evidence>
<dbReference type="HAMAP" id="MF_00802">
    <property type="entry name" value="GlnE"/>
    <property type="match status" value="1"/>
</dbReference>
<dbReference type="GO" id="GO:0005829">
    <property type="term" value="C:cytosol"/>
    <property type="evidence" value="ECO:0007669"/>
    <property type="project" value="TreeGrafter"/>
</dbReference>
<keyword evidence="2 7" id="KW-0548">Nucleotidyltransferase</keyword>
<dbReference type="Gene3D" id="3.30.460.10">
    <property type="entry name" value="Beta Polymerase, domain 2"/>
    <property type="match status" value="2"/>
</dbReference>
<comment type="catalytic activity">
    <reaction evidence="7">
        <text>[glutamine synthetase]-L-tyrosine + ATP = [glutamine synthetase]-O(4)-(5'-adenylyl)-L-tyrosine + diphosphate</text>
        <dbReference type="Rhea" id="RHEA:18589"/>
        <dbReference type="Rhea" id="RHEA-COMP:10660"/>
        <dbReference type="Rhea" id="RHEA-COMP:10661"/>
        <dbReference type="ChEBI" id="CHEBI:30616"/>
        <dbReference type="ChEBI" id="CHEBI:33019"/>
        <dbReference type="ChEBI" id="CHEBI:46858"/>
        <dbReference type="ChEBI" id="CHEBI:83624"/>
        <dbReference type="EC" id="2.7.7.42"/>
    </reaction>
</comment>
<dbReference type="InterPro" id="IPR013546">
    <property type="entry name" value="PII_UdlTrfase/GS_AdlTrfase"/>
</dbReference>
<dbReference type="GO" id="GO:0008882">
    <property type="term" value="F:[glutamate-ammonia-ligase] adenylyltransferase activity"/>
    <property type="evidence" value="ECO:0007669"/>
    <property type="project" value="UniProtKB-UniRule"/>
</dbReference>
<sequence length="903" mass="98547">MSESPDYGPYLSRVLRHEGGEPAELARLPPQRPDPAAADLGAELRRVRNREWARIALRDRFGLATLDETLGDLSDFADAACALALQAAGASLAPRFGTPRDEQGQPVQAIVLGMGKLGGRELNFSSDIDLIVAYTEAGETDGPKRLSNGEYFVKLVQELVRLLSERTADGFVFRVDLMLRPFGSAAPVAIPVSAMEDYYQNHGRDWERYALIKARPVAGDLAAGEALLARLTPFIYRRYLDFDALAGLRELKRKIAADAAARGLAADDLKVGDGGIRECEFIVQSFQLVRGGQDARLRGREWRPMLRRLAELGHLPAATAAQLDAAYQLLRRAENAVQARNDDQTHALPESAEQRAWLAEALGYPDWPTLDAALRAARAGVSQLFAELFAEPEAVSQKPAAQAAATLWRDADEAALAALAAAGFRAPDAALLNSVRALREHPRLRSVSEATQQKLAQLLPLLAEDAITAAGAEQSPSLALQRALEVVTAVLGRSTYLTLLRESPGARVNLLRLCAASPWIAATLARHPVLLDQLLDSRSLYAPPDRAQLREGLLPRMAALPLGDIEAAMDLLRRYVQETTLRIAAAEVVQALPLVKVSDRLTWLAEAVVEAAVADAEREMRASHGDPRRADGSPAGFSVIGYGKLGALEMSYGSDLDLVFVHDAEPPDADTVGGARPLPQSTWMGRLAQRVVHRLTTQTHLGRAYEVDMQLRPNGGSGLPVVTLAAYADYQAHKAWTWEHQALSRARHIAGTPALGEAFERVRRDTLLRPRDGAQLREEIAGMRAKMRAHLDKPKPGRWDVKQGRGGLIDVEFIVQCWVLGAAAAHPAVIEYPDVWRQLDALVAAELVAREEADALLAAQRAYRAWLHARLLRGESADAGEADFTSERTRVRECWQRVFGESG</sequence>
<reference evidence="10 11" key="1">
    <citation type="submission" date="2018-10" db="EMBL/GenBank/DDBJ databases">
        <authorList>
            <person name="Chen W.-M."/>
        </authorList>
    </citation>
    <scope>NUCLEOTIDE SEQUENCE [LARGE SCALE GENOMIC DNA]</scope>
    <source>
        <strain evidence="10 11">THS-13</strain>
    </source>
</reference>
<dbReference type="NCBIfam" id="NF008292">
    <property type="entry name" value="PRK11072.1"/>
    <property type="match status" value="1"/>
</dbReference>
<feature type="domain" description="Glutamate-ammonia ligase adenylyltransferase repeated" evidence="8">
    <location>
        <begin position="38"/>
        <end position="227"/>
    </location>
</feature>
<dbReference type="PANTHER" id="PTHR30621">
    <property type="entry name" value="GLUTAMINE SYNTHETASE ADENYLYLTRANSFERASE"/>
    <property type="match status" value="1"/>
</dbReference>
<dbReference type="GO" id="GO:0016874">
    <property type="term" value="F:ligase activity"/>
    <property type="evidence" value="ECO:0007669"/>
    <property type="project" value="UniProtKB-KW"/>
</dbReference>
<dbReference type="SUPFAM" id="SSF81301">
    <property type="entry name" value="Nucleotidyltransferase"/>
    <property type="match status" value="2"/>
</dbReference>
<evidence type="ECO:0000313" key="11">
    <source>
        <dbReference type="Proteomes" id="UP000282106"/>
    </source>
</evidence>
<keyword evidence="3 7" id="KW-0547">Nucleotide-binding</keyword>
<comment type="caution">
    <text evidence="10">The sequence shown here is derived from an EMBL/GenBank/DDBJ whole genome shotgun (WGS) entry which is preliminary data.</text>
</comment>